<feature type="region of interest" description="Disordered" evidence="1">
    <location>
        <begin position="755"/>
        <end position="797"/>
    </location>
</feature>
<protein>
    <submittedName>
        <fullName evidence="2">Uncharacterized protein</fullName>
    </submittedName>
</protein>
<feature type="compositionally biased region" description="Acidic residues" evidence="1">
    <location>
        <begin position="583"/>
        <end position="592"/>
    </location>
</feature>
<evidence type="ECO:0000313" key="2">
    <source>
        <dbReference type="EMBL" id="QBM90399.1"/>
    </source>
</evidence>
<dbReference type="AlphaFoldDB" id="A0A4P6XTC5"/>
<gene>
    <name evidence="2" type="ORF">METSCH_E06480</name>
</gene>
<keyword evidence="3" id="KW-1185">Reference proteome</keyword>
<feature type="compositionally biased region" description="Polar residues" evidence="1">
    <location>
        <begin position="928"/>
        <end position="941"/>
    </location>
</feature>
<name>A0A4P6XTC5_9ASCO</name>
<feature type="region of interest" description="Disordered" evidence="1">
    <location>
        <begin position="1049"/>
        <end position="1122"/>
    </location>
</feature>
<reference evidence="3" key="1">
    <citation type="submission" date="2019-03" db="EMBL/GenBank/DDBJ databases">
        <title>Snf2 controls pulcherriminic acid biosynthesis and connects pigmentation and antifungal activity of the yeast Metschnikowia pulcherrima.</title>
        <authorList>
            <person name="Gore-Lloyd D."/>
            <person name="Sumann I."/>
            <person name="Brachmann A.O."/>
            <person name="Schneeberger K."/>
            <person name="Ortiz-Merino R.A."/>
            <person name="Moreno-Beltran M."/>
            <person name="Schlaefli M."/>
            <person name="Kirner P."/>
            <person name="Santos Kron A."/>
            <person name="Wolfe K.H."/>
            <person name="Piel J."/>
            <person name="Ahrens C.H."/>
            <person name="Henk D."/>
            <person name="Freimoser F.M."/>
        </authorList>
    </citation>
    <scope>NUCLEOTIDE SEQUENCE [LARGE SCALE GENOMIC DNA]</scope>
    <source>
        <strain evidence="3">APC 1.2</strain>
    </source>
</reference>
<feature type="compositionally biased region" description="Polar residues" evidence="1">
    <location>
        <begin position="336"/>
        <end position="368"/>
    </location>
</feature>
<dbReference type="PANTHER" id="PTHR28284:SF1">
    <property type="entry name" value="NUCLEOPORIN NUP60"/>
    <property type="match status" value="1"/>
</dbReference>
<dbReference type="GO" id="GO:0016973">
    <property type="term" value="P:poly(A)+ mRNA export from nucleus"/>
    <property type="evidence" value="ECO:0007669"/>
    <property type="project" value="TreeGrafter"/>
</dbReference>
<dbReference type="GO" id="GO:0044615">
    <property type="term" value="C:nuclear pore nuclear basket"/>
    <property type="evidence" value="ECO:0007669"/>
    <property type="project" value="InterPro"/>
</dbReference>
<evidence type="ECO:0000256" key="1">
    <source>
        <dbReference type="SAM" id="MobiDB-lite"/>
    </source>
</evidence>
<feature type="compositionally biased region" description="Polar residues" evidence="1">
    <location>
        <begin position="692"/>
        <end position="707"/>
    </location>
</feature>
<feature type="region of interest" description="Disordered" evidence="1">
    <location>
        <begin position="50"/>
        <end position="69"/>
    </location>
</feature>
<feature type="region of interest" description="Disordered" evidence="1">
    <location>
        <begin position="1134"/>
        <end position="1202"/>
    </location>
</feature>
<accession>A0A4P6XTC5</accession>
<dbReference type="STRING" id="2163413.A0A4P6XTC5"/>
<feature type="region of interest" description="Disordered" evidence="1">
    <location>
        <begin position="268"/>
        <end position="537"/>
    </location>
</feature>
<dbReference type="InterPro" id="IPR034432">
    <property type="entry name" value="Nup60"/>
</dbReference>
<feature type="compositionally biased region" description="Basic and acidic residues" evidence="1">
    <location>
        <begin position="852"/>
        <end position="861"/>
    </location>
</feature>
<feature type="region of interest" description="Disordered" evidence="1">
    <location>
        <begin position="560"/>
        <end position="641"/>
    </location>
</feature>
<feature type="compositionally biased region" description="Basic and acidic residues" evidence="1">
    <location>
        <begin position="896"/>
        <end position="905"/>
    </location>
</feature>
<feature type="compositionally biased region" description="Polar residues" evidence="1">
    <location>
        <begin position="826"/>
        <end position="836"/>
    </location>
</feature>
<dbReference type="GO" id="GO:0006607">
    <property type="term" value="P:NLS-bearing protein import into nucleus"/>
    <property type="evidence" value="ECO:0007669"/>
    <property type="project" value="TreeGrafter"/>
</dbReference>
<feature type="compositionally biased region" description="Polar residues" evidence="1">
    <location>
        <begin position="460"/>
        <end position="470"/>
    </location>
</feature>
<dbReference type="Proteomes" id="UP000292447">
    <property type="component" value="Chromosome V"/>
</dbReference>
<feature type="compositionally biased region" description="Polar residues" evidence="1">
    <location>
        <begin position="1134"/>
        <end position="1143"/>
    </location>
</feature>
<feature type="compositionally biased region" description="Polar residues" evidence="1">
    <location>
        <begin position="1187"/>
        <end position="1202"/>
    </location>
</feature>
<sequence>MDNRRVAKVYRDKSQRVNKLPPAAPAGLFSKVKRYLSTGALPSRIASLRHGSGAAKSPEMQPQTTPRPENSLVLPDLFVSANNSTVIHGSEDLNRILLSFFQEKGNKPLSQVEYEGVMSLLDRSKALVTLPLPELTPDRQKGRLPEASAANNTFAQYSQKTLRNASGYGASNASNTLMASADYRPVYHTFSESHDARSLKRVYPFSGIPAPYKKRIQAPNFAARKARRIVSAAPLGLTESFADSTTDLAFKPRSKAANSLLLILDGNNTPEPEPVAQKSLHNPYAKPRRFTPLKNDDIVEKSSSPAKTDDVSKPVAQNKAADPASEETPKPAETLFGNSSSTPVEETKNTESGLQTEPLSASTNTVNVEKTEKIQSAEEKKSGVSLSESNKPAFSFGATKPHNLSGVPETSSSTSANGLFGTNLGKSAAQTDSAKLEFSKPTGENTPKPASSFGAKPLSDNLNEGQQNGISAKLDQKDTKPAFSFGTGGTNASSPAFNFGVKSAPTDSAEKQSETTKKPAFNIGATKDDNKPVFSFGASKSEEKPLLNFAAKPSQPAFSFGTKASADANAENVDDTDKIVEIVDVESEDDTNEAQASSSEKAAKQPKLNASTTGSKPGSHLEEKPSEAVSETQKPLFSFGAKPAAEKVAPVFNFGAKPTESKAEEHKPAFSFGTKVSETQPKFNFGAKPTNDALNSKEASQSSSTAADNKPLFSFEADKSDHKATKGKQGFNFGVKAAENKPAFSFGVKNVEVEPEEQTPAGSKPVFSFGAKPTGEKTIENKPAFSFGSKPAQDTAMKDKLTDTKPVFSFGSKPAESTAPAFSFGSKVTSGGSNPTAKPVFNFGNTQASDTHAAEKEKERPAFNFGAKPSTVADNPPFGSSDKPAATPSFDFGAKPTEDSLKKPTVETSADGAPAFGFGGKPIFNFGSKPTTESPLQSKPSFNFGAKPAFGSGNEEAESETNVPEAISNATGKVLEKALTEAKPAFSFGSKPAESKPAFNIGASLSGETPVQDKPSFSFGAKLLDKPAFAFGAKPTDTTLESKPAFNFGAKPAEEKTNGEKPVFGFGVTGADDKSTGSESSSKKPAFSFGAKPADGKPAFSFGSNSTAPKPPSFGESKAEGASAVKPAFSFGSSTNVQASKQGGNAEESKTESAKPAFSFGSVDASGAGKPSFSFGAKPDEKKAAHTNGNGPNSGADTNGLSLENEFEFPEVPTIKAKLDQEKVKEYESMFLF</sequence>
<dbReference type="GO" id="GO:0034398">
    <property type="term" value="P:telomere tethering at nuclear periphery"/>
    <property type="evidence" value="ECO:0007669"/>
    <property type="project" value="TreeGrafter"/>
</dbReference>
<dbReference type="GO" id="GO:0031990">
    <property type="term" value="P:mRNA export from nucleus in response to heat stress"/>
    <property type="evidence" value="ECO:0007669"/>
    <property type="project" value="TreeGrafter"/>
</dbReference>
<evidence type="ECO:0000313" key="3">
    <source>
        <dbReference type="Proteomes" id="UP000292447"/>
    </source>
</evidence>
<dbReference type="GO" id="GO:0008298">
    <property type="term" value="P:intracellular mRNA localization"/>
    <property type="evidence" value="ECO:0007669"/>
    <property type="project" value="TreeGrafter"/>
</dbReference>
<feature type="compositionally biased region" description="Polar residues" evidence="1">
    <location>
        <begin position="408"/>
        <end position="417"/>
    </location>
</feature>
<proteinExistence type="predicted"/>
<dbReference type="PANTHER" id="PTHR28284">
    <property type="entry name" value="NUCLEOPORIN NUP60"/>
    <property type="match status" value="1"/>
</dbReference>
<organism evidence="2 3">
    <name type="scientific">Metschnikowia aff. pulcherrima</name>
    <dbReference type="NCBI Taxonomy" id="2163413"/>
    <lineage>
        <taxon>Eukaryota</taxon>
        <taxon>Fungi</taxon>
        <taxon>Dikarya</taxon>
        <taxon>Ascomycota</taxon>
        <taxon>Saccharomycotina</taxon>
        <taxon>Pichiomycetes</taxon>
        <taxon>Metschnikowiaceae</taxon>
        <taxon>Metschnikowia</taxon>
    </lineage>
</organism>
<feature type="compositionally biased region" description="Polar residues" evidence="1">
    <location>
        <begin position="424"/>
        <end position="433"/>
    </location>
</feature>
<dbReference type="EMBL" id="CP034460">
    <property type="protein sequence ID" value="QBM90399.1"/>
    <property type="molecule type" value="Genomic_DNA"/>
</dbReference>
<dbReference type="GO" id="GO:0017056">
    <property type="term" value="F:structural constituent of nuclear pore"/>
    <property type="evidence" value="ECO:0007669"/>
    <property type="project" value="InterPro"/>
</dbReference>
<feature type="compositionally biased region" description="Basic and acidic residues" evidence="1">
    <location>
        <begin position="369"/>
        <end position="382"/>
    </location>
</feature>
<feature type="region of interest" description="Disordered" evidence="1">
    <location>
        <begin position="810"/>
        <end position="965"/>
    </location>
</feature>
<feature type="compositionally biased region" description="Basic and acidic residues" evidence="1">
    <location>
        <begin position="508"/>
        <end position="517"/>
    </location>
</feature>
<feature type="region of interest" description="Disordered" evidence="1">
    <location>
        <begin position="680"/>
        <end position="726"/>
    </location>
</feature>